<evidence type="ECO:0000256" key="1">
    <source>
        <dbReference type="SAM" id="MobiDB-lite"/>
    </source>
</evidence>
<sequence>MTGKIITTLALLVLVPFCAIAGGVPDMADSIAASLDAQLVERLGLDEGPARGTTLIVTTPASLDDLEQSSPLARLLGEEMAGWFVRSGYSVQDVRKGKNILLKPGRGELLLTRDVQLADNRFVKSAVLLTGTYTQTSRNVRFNIRLIHAPSNEVLAMASATLPLTSEVTELLDEKSRDEMTRIRPSVRTGILRSANSMPWQRPTPLIPPGPVAQGPDTIDLTQ</sequence>
<dbReference type="EMBL" id="JAATJA010000001">
    <property type="protein sequence ID" value="NJB66955.1"/>
    <property type="molecule type" value="Genomic_DNA"/>
</dbReference>
<gene>
    <name evidence="4" type="ORF">GGQ74_000595</name>
</gene>
<keyword evidence="5" id="KW-1185">Reference proteome</keyword>
<dbReference type="InterPro" id="IPR041215">
    <property type="entry name" value="FlgO_dom"/>
</dbReference>
<evidence type="ECO:0000259" key="3">
    <source>
        <dbReference type="Pfam" id="PF17680"/>
    </source>
</evidence>
<feature type="signal peptide" evidence="2">
    <location>
        <begin position="1"/>
        <end position="21"/>
    </location>
</feature>
<feature type="region of interest" description="Disordered" evidence="1">
    <location>
        <begin position="194"/>
        <end position="223"/>
    </location>
</feature>
<dbReference type="Pfam" id="PF17680">
    <property type="entry name" value="FlgO"/>
    <property type="match status" value="1"/>
</dbReference>
<evidence type="ECO:0000313" key="5">
    <source>
        <dbReference type="Proteomes" id="UP000580856"/>
    </source>
</evidence>
<evidence type="ECO:0000313" key="4">
    <source>
        <dbReference type="EMBL" id="NJB66955.1"/>
    </source>
</evidence>
<feature type="chain" id="PRO_5032353421" description="FlgO domain-containing protein" evidence="2">
    <location>
        <begin position="22"/>
        <end position="223"/>
    </location>
</feature>
<dbReference type="RefSeq" id="WP_167940049.1">
    <property type="nucleotide sequence ID" value="NZ_JAATJA010000001.1"/>
</dbReference>
<dbReference type="AlphaFoldDB" id="A0A846QNH9"/>
<accession>A0A846QNH9</accession>
<protein>
    <recommendedName>
        <fullName evidence="3">FlgO domain-containing protein</fullName>
    </recommendedName>
</protein>
<evidence type="ECO:0000256" key="2">
    <source>
        <dbReference type="SAM" id="SignalP"/>
    </source>
</evidence>
<keyword evidence="2" id="KW-0732">Signal</keyword>
<name>A0A846QNH9_9BACT</name>
<dbReference type="Proteomes" id="UP000580856">
    <property type="component" value="Unassembled WGS sequence"/>
</dbReference>
<proteinExistence type="predicted"/>
<organism evidence="4 5">
    <name type="scientific">Desulfobaculum xiamenense</name>
    <dbReference type="NCBI Taxonomy" id="995050"/>
    <lineage>
        <taxon>Bacteria</taxon>
        <taxon>Pseudomonadati</taxon>
        <taxon>Thermodesulfobacteriota</taxon>
        <taxon>Desulfovibrionia</taxon>
        <taxon>Desulfovibrionales</taxon>
        <taxon>Desulfovibrionaceae</taxon>
        <taxon>Desulfobaculum</taxon>
    </lineage>
</organism>
<feature type="domain" description="FlgO" evidence="3">
    <location>
        <begin position="38"/>
        <end position="165"/>
    </location>
</feature>
<comment type="caution">
    <text evidence="4">The sequence shown here is derived from an EMBL/GenBank/DDBJ whole genome shotgun (WGS) entry which is preliminary data.</text>
</comment>
<reference evidence="4 5" key="1">
    <citation type="submission" date="2020-03" db="EMBL/GenBank/DDBJ databases">
        <title>Genomic Encyclopedia of Type Strains, Phase IV (KMG-IV): sequencing the most valuable type-strain genomes for metagenomic binning, comparative biology and taxonomic classification.</title>
        <authorList>
            <person name="Goeker M."/>
        </authorList>
    </citation>
    <scope>NUCLEOTIDE SEQUENCE [LARGE SCALE GENOMIC DNA]</scope>
    <source>
        <strain evidence="4 5">DSM 24233</strain>
    </source>
</reference>